<dbReference type="AlphaFoldDB" id="A0A643JZ19"/>
<keyword evidence="2" id="KW-0812">Transmembrane</keyword>
<name>A0A643JZ19_9EURY</name>
<comment type="caution">
    <text evidence="4">The sequence shown here is derived from an EMBL/GenBank/DDBJ whole genome shotgun (WGS) entry which is preliminary data.</text>
</comment>
<feature type="domain" description="Beta-lactamase-related" evidence="3">
    <location>
        <begin position="221"/>
        <end position="498"/>
    </location>
</feature>
<feature type="transmembrane region" description="Helical" evidence="2">
    <location>
        <begin position="33"/>
        <end position="53"/>
    </location>
</feature>
<keyword evidence="2" id="KW-0472">Membrane</keyword>
<dbReference type="PANTHER" id="PTHR43283">
    <property type="entry name" value="BETA-LACTAMASE-RELATED"/>
    <property type="match status" value="1"/>
</dbReference>
<evidence type="ECO:0000313" key="4">
    <source>
        <dbReference type="EMBL" id="KAB1186506.1"/>
    </source>
</evidence>
<accession>A0A643JZ19</accession>
<dbReference type="GO" id="GO:0016787">
    <property type="term" value="F:hydrolase activity"/>
    <property type="evidence" value="ECO:0007669"/>
    <property type="project" value="UniProtKB-KW"/>
</dbReference>
<dbReference type="Gene3D" id="3.40.710.10">
    <property type="entry name" value="DD-peptidase/beta-lactamase superfamily"/>
    <property type="match status" value="1"/>
</dbReference>
<dbReference type="Pfam" id="PF00144">
    <property type="entry name" value="Beta-lactamase"/>
    <property type="match status" value="1"/>
</dbReference>
<keyword evidence="2" id="KW-1133">Transmembrane helix</keyword>
<keyword evidence="4" id="KW-0378">Hydrolase</keyword>
<organism evidence="4">
    <name type="scientific">Haloferax sp. CBA1149</name>
    <dbReference type="NCBI Taxonomy" id="2650753"/>
    <lineage>
        <taxon>Archaea</taxon>
        <taxon>Methanobacteriati</taxon>
        <taxon>Methanobacteriota</taxon>
        <taxon>Stenosarchaea group</taxon>
        <taxon>Halobacteria</taxon>
        <taxon>Halobacteriales</taxon>
        <taxon>Haloferacaceae</taxon>
        <taxon>Haloferax</taxon>
    </lineage>
</organism>
<sequence>MSYLYIRFRCVPSVSVQLRGREKMTTLGDARGLGKLAIGGVLIVLAVWTWSVLAATPARFVFVALIGTLGIVVLWASIRADPAPKPPTKGGRSHRDDRVWSNKGTWSADGSTSRGALHLSFLGRPLSRRRLLGTLVAIPVVLLSSFAALTAIAAIRYPREYVWRILAWRDSDVGDFLTHFPQRVLSASPSPYQFDVALDERRVAAAFETAFSVDDFEAFLAGTATQAFVVVQDDRIVYESYFNGWRRDSMLTSYSVAKSFASTLVGIAIQEGFIGGIDDPITQYLPELLDRDPAFANITIRHLLTMSSGLDYQEIRWGLYNSDDALTSYYPDQRHISLYNTHIVDPPGEYFLYNKYHPQLLGLILERTTGMSVTEWTQTRVWDPLGMEFDGAWCLDSTTSGFEKMEAGLNARAIDFAKFGRLFLHDGDWNGASIVHPDWVALATGRNPAGRAPAFSDDEYYAFMWWGFPRENEPPDFAAWGDRGQFVYVSPANRLIIVRNGGEYGIDPERWPEGFYRAVSEL</sequence>
<feature type="transmembrane region" description="Helical" evidence="2">
    <location>
        <begin position="131"/>
        <end position="155"/>
    </location>
</feature>
<evidence type="ECO:0000256" key="1">
    <source>
        <dbReference type="SAM" id="MobiDB-lite"/>
    </source>
</evidence>
<dbReference type="PANTHER" id="PTHR43283:SF7">
    <property type="entry name" value="BETA-LACTAMASE-RELATED DOMAIN-CONTAINING PROTEIN"/>
    <property type="match status" value="1"/>
</dbReference>
<protein>
    <submittedName>
        <fullName evidence="4">Serine hydrolase</fullName>
    </submittedName>
</protein>
<dbReference type="EMBL" id="VZUS01000001">
    <property type="protein sequence ID" value="KAB1186506.1"/>
    <property type="molecule type" value="Genomic_DNA"/>
</dbReference>
<feature type="compositionally biased region" description="Polar residues" evidence="1">
    <location>
        <begin position="102"/>
        <end position="113"/>
    </location>
</feature>
<dbReference type="InterPro" id="IPR050789">
    <property type="entry name" value="Diverse_Enzym_Activities"/>
</dbReference>
<dbReference type="SUPFAM" id="SSF56601">
    <property type="entry name" value="beta-lactamase/transpeptidase-like"/>
    <property type="match status" value="1"/>
</dbReference>
<reference evidence="4" key="1">
    <citation type="submission" date="2019-09" db="EMBL/GenBank/DDBJ databases">
        <title>Genomic analysis of Haloferax sp. CBA1149.</title>
        <authorList>
            <person name="Roh S.W."/>
        </authorList>
    </citation>
    <scope>NUCLEOTIDE SEQUENCE</scope>
    <source>
        <strain evidence="4">CBA1149</strain>
    </source>
</reference>
<dbReference type="InterPro" id="IPR012338">
    <property type="entry name" value="Beta-lactam/transpept-like"/>
</dbReference>
<evidence type="ECO:0000259" key="3">
    <source>
        <dbReference type="Pfam" id="PF00144"/>
    </source>
</evidence>
<gene>
    <name evidence="4" type="ORF">Hfx1149_00010</name>
</gene>
<dbReference type="InterPro" id="IPR001466">
    <property type="entry name" value="Beta-lactam-related"/>
</dbReference>
<feature type="region of interest" description="Disordered" evidence="1">
    <location>
        <begin position="84"/>
        <end position="113"/>
    </location>
</feature>
<proteinExistence type="predicted"/>
<feature type="transmembrane region" description="Helical" evidence="2">
    <location>
        <begin position="59"/>
        <end position="78"/>
    </location>
</feature>
<evidence type="ECO:0000256" key="2">
    <source>
        <dbReference type="SAM" id="Phobius"/>
    </source>
</evidence>